<feature type="domain" description="C-type lysozyme inhibitor" evidence="6">
    <location>
        <begin position="62"/>
        <end position="124"/>
    </location>
</feature>
<evidence type="ECO:0000313" key="8">
    <source>
        <dbReference type="Proteomes" id="UP000253999"/>
    </source>
</evidence>
<dbReference type="InterPro" id="IPR036328">
    <property type="entry name" value="MliC_sf"/>
</dbReference>
<dbReference type="InterPro" id="IPR012097">
    <property type="entry name" value="OapB"/>
</dbReference>
<keyword evidence="7" id="KW-0808">Transferase</keyword>
<proteinExistence type="predicted"/>
<feature type="chain" id="PRO_5016917893" evidence="5">
    <location>
        <begin position="24"/>
        <end position="137"/>
    </location>
</feature>
<dbReference type="PROSITE" id="PS51257">
    <property type="entry name" value="PROKAR_LIPOPROTEIN"/>
    <property type="match status" value="1"/>
</dbReference>
<keyword evidence="3" id="KW-0564">Palmitate</keyword>
<evidence type="ECO:0000256" key="1">
    <source>
        <dbReference type="ARBA" id="ARBA00022729"/>
    </source>
</evidence>
<dbReference type="InterPro" id="IPR018660">
    <property type="entry name" value="MliC"/>
</dbReference>
<dbReference type="RefSeq" id="WP_111313723.1">
    <property type="nucleotide sequence ID" value="NZ_QEQD01000017.1"/>
</dbReference>
<dbReference type="STRING" id="735.B0185_09680"/>
<dbReference type="EMBL" id="QEQD01000017">
    <property type="protein sequence ID" value="RDE99627.1"/>
    <property type="molecule type" value="Genomic_DNA"/>
</dbReference>
<organism evidence="7 8">
    <name type="scientific">Haemophilus parahaemolyticus</name>
    <dbReference type="NCBI Taxonomy" id="735"/>
    <lineage>
        <taxon>Bacteria</taxon>
        <taxon>Pseudomonadati</taxon>
        <taxon>Pseudomonadota</taxon>
        <taxon>Gammaproteobacteria</taxon>
        <taxon>Pasteurellales</taxon>
        <taxon>Pasteurellaceae</taxon>
        <taxon>Haemophilus</taxon>
    </lineage>
</organism>
<feature type="signal peptide" evidence="5">
    <location>
        <begin position="1"/>
        <end position="23"/>
    </location>
</feature>
<evidence type="ECO:0000256" key="5">
    <source>
        <dbReference type="SAM" id="SignalP"/>
    </source>
</evidence>
<dbReference type="Pfam" id="PF09864">
    <property type="entry name" value="MliC"/>
    <property type="match status" value="1"/>
</dbReference>
<dbReference type="PIRSF" id="PIRSF007352">
    <property type="entry name" value="OapB"/>
    <property type="match status" value="1"/>
</dbReference>
<keyword evidence="4" id="KW-0449">Lipoprotein</keyword>
<evidence type="ECO:0000256" key="4">
    <source>
        <dbReference type="ARBA" id="ARBA00023288"/>
    </source>
</evidence>
<dbReference type="SUPFAM" id="SSF141488">
    <property type="entry name" value="YdhA-like"/>
    <property type="match status" value="1"/>
</dbReference>
<keyword evidence="2" id="KW-0472">Membrane</keyword>
<keyword evidence="1 5" id="KW-0732">Signal</keyword>
<accession>A0A369Z845</accession>
<gene>
    <name evidence="7" type="ORF">DPV98_10680</name>
</gene>
<comment type="caution">
    <text evidence="7">The sequence shown here is derived from an EMBL/GenBank/DDBJ whole genome shotgun (WGS) entry which is preliminary data.</text>
</comment>
<protein>
    <submittedName>
        <fullName evidence="7">Acetylglucosamine transferase</fullName>
    </submittedName>
</protein>
<evidence type="ECO:0000313" key="7">
    <source>
        <dbReference type="EMBL" id="RDE99627.1"/>
    </source>
</evidence>
<dbReference type="GO" id="GO:0016740">
    <property type="term" value="F:transferase activity"/>
    <property type="evidence" value="ECO:0007669"/>
    <property type="project" value="UniProtKB-KW"/>
</dbReference>
<dbReference type="AlphaFoldDB" id="A0A369Z845"/>
<evidence type="ECO:0000256" key="3">
    <source>
        <dbReference type="ARBA" id="ARBA00023139"/>
    </source>
</evidence>
<sequence length="137" mass="15502">MSLKLNISLFLSALLLISGCTKVAVSPIEQVQQVQQTNSNNAEQVKEVAQRSVVKNQAMSLYLCKNDKEVRILKTKGKKNSISVTFMDTTHTLSPTVAKNGKKYSNIRWVWREMRSGVAELYDNNKKVLAKECIKQR</sequence>
<dbReference type="Gene3D" id="2.40.128.200">
    <property type="match status" value="1"/>
</dbReference>
<dbReference type="Proteomes" id="UP000253999">
    <property type="component" value="Unassembled WGS sequence"/>
</dbReference>
<evidence type="ECO:0000259" key="6">
    <source>
        <dbReference type="Pfam" id="PF09864"/>
    </source>
</evidence>
<reference evidence="7 8" key="1">
    <citation type="submission" date="2018-05" db="EMBL/GenBank/DDBJ databases">
        <title>Draft Genome Sequences for a Diverse set of 7 Haemophilus Species.</title>
        <authorList>
            <person name="Nichols M."/>
            <person name="Topaz N."/>
            <person name="Wang X."/>
            <person name="Wang X."/>
            <person name="Boxrud D."/>
        </authorList>
    </citation>
    <scope>NUCLEOTIDE SEQUENCE [LARGE SCALE GENOMIC DNA]</scope>
    <source>
        <strain evidence="7 8">C2010039593</strain>
    </source>
</reference>
<name>A0A369Z845_HAEPH</name>
<evidence type="ECO:0000256" key="2">
    <source>
        <dbReference type="ARBA" id="ARBA00023136"/>
    </source>
</evidence>